<evidence type="ECO:0000256" key="4">
    <source>
        <dbReference type="ARBA" id="ARBA00022691"/>
    </source>
</evidence>
<dbReference type="PANTHER" id="PTHR10629">
    <property type="entry name" value="CYTOSINE-SPECIFIC METHYLTRANSFERASE"/>
    <property type="match status" value="1"/>
</dbReference>
<name>A0A6N0NWX9_9CREN</name>
<dbReference type="InterPro" id="IPR029063">
    <property type="entry name" value="SAM-dependent_MTases_sf"/>
</dbReference>
<keyword evidence="3 6" id="KW-0808">Transferase</keyword>
<dbReference type="RefSeq" id="WP_174630273.1">
    <property type="nucleotide sequence ID" value="NZ_CP049074.1"/>
</dbReference>
<comment type="similarity">
    <text evidence="5">Belongs to the class I-like SAM-binding methyltransferase superfamily. C5-methyltransferase family.</text>
</comment>
<organism evidence="6 7">
    <name type="scientific">Metallosphaera tengchongensis</name>
    <dbReference type="NCBI Taxonomy" id="1532350"/>
    <lineage>
        <taxon>Archaea</taxon>
        <taxon>Thermoproteota</taxon>
        <taxon>Thermoprotei</taxon>
        <taxon>Sulfolobales</taxon>
        <taxon>Sulfolobaceae</taxon>
        <taxon>Metallosphaera</taxon>
    </lineage>
</organism>
<dbReference type="SUPFAM" id="SSF53335">
    <property type="entry name" value="S-adenosyl-L-methionine-dependent methyltransferases"/>
    <property type="match status" value="1"/>
</dbReference>
<dbReference type="GO" id="GO:0032259">
    <property type="term" value="P:methylation"/>
    <property type="evidence" value="ECO:0007669"/>
    <property type="project" value="UniProtKB-KW"/>
</dbReference>
<dbReference type="Gene3D" id="3.40.50.150">
    <property type="entry name" value="Vaccinia Virus protein VP39"/>
    <property type="match status" value="1"/>
</dbReference>
<dbReference type="EMBL" id="CP049074">
    <property type="protein sequence ID" value="QKQ99867.1"/>
    <property type="molecule type" value="Genomic_DNA"/>
</dbReference>
<sequence>MGTPKVVDLFSGAGGFGRGFRDAGFQVSLSVEINHAAARTYSANFPDSTVLEEDVRDITGRDLVRELGREPDVLIGSPPCEPFTGANPLRLDNPLDRLYLDERGSLTLEFIRLVGELRPKVFVMENVPSIVETKELREALVHEFRKVGYEPFFNFMRAEDYGNPSKRARIFISNVKIEIPFRQRKSVWDAIGDLESRHDVPNHEITEVNERKIKEMANLSYGDYMTMFRGHKKDIPLHIRLDPFDISPTVLGNSRFVHPFHSRYLTVREQARLMSYPDDHIFYGSKEEQYNQVGEAVPVVLSRGIASTIMVQVFGINGSNT</sequence>
<dbReference type="GO" id="GO:0003677">
    <property type="term" value="F:DNA binding"/>
    <property type="evidence" value="ECO:0007669"/>
    <property type="project" value="TreeGrafter"/>
</dbReference>
<reference evidence="6 7" key="1">
    <citation type="submission" date="2020-02" db="EMBL/GenBank/DDBJ databases">
        <title>Comparative genome analysis reveals the metabolism and evolution of the thermophilic archaeal genus Metallosphaera.</title>
        <authorList>
            <person name="Jiang C."/>
        </authorList>
    </citation>
    <scope>NUCLEOTIDE SEQUENCE [LARGE SCALE GENOMIC DNA]</scope>
    <source>
        <strain evidence="6 7">Ric-A</strain>
    </source>
</reference>
<evidence type="ECO:0000256" key="1">
    <source>
        <dbReference type="ARBA" id="ARBA00011975"/>
    </source>
</evidence>
<dbReference type="AlphaFoldDB" id="A0A6N0NWX9"/>
<dbReference type="InterPro" id="IPR001525">
    <property type="entry name" value="C5_MeTfrase"/>
</dbReference>
<dbReference type="GO" id="GO:0044027">
    <property type="term" value="P:negative regulation of gene expression via chromosomal CpG island methylation"/>
    <property type="evidence" value="ECO:0007669"/>
    <property type="project" value="TreeGrafter"/>
</dbReference>
<dbReference type="InterPro" id="IPR050390">
    <property type="entry name" value="C5-Methyltransferase"/>
</dbReference>
<dbReference type="GeneID" id="55641338"/>
<evidence type="ECO:0000313" key="7">
    <source>
        <dbReference type="Proteomes" id="UP000509301"/>
    </source>
</evidence>
<dbReference type="GO" id="GO:0003886">
    <property type="term" value="F:DNA (cytosine-5-)-methyltransferase activity"/>
    <property type="evidence" value="ECO:0007669"/>
    <property type="project" value="UniProtKB-EC"/>
</dbReference>
<evidence type="ECO:0000256" key="2">
    <source>
        <dbReference type="ARBA" id="ARBA00022603"/>
    </source>
</evidence>
<keyword evidence="4" id="KW-0949">S-adenosyl-L-methionine</keyword>
<accession>A0A6N0NWX9</accession>
<evidence type="ECO:0000313" key="6">
    <source>
        <dbReference type="EMBL" id="QKQ99867.1"/>
    </source>
</evidence>
<dbReference type="PRINTS" id="PR00105">
    <property type="entry name" value="C5METTRFRASE"/>
</dbReference>
<evidence type="ECO:0000256" key="3">
    <source>
        <dbReference type="ARBA" id="ARBA00022679"/>
    </source>
</evidence>
<dbReference type="NCBIfam" id="TIGR00675">
    <property type="entry name" value="dcm"/>
    <property type="match status" value="1"/>
</dbReference>
<dbReference type="Pfam" id="PF00145">
    <property type="entry name" value="DNA_methylase"/>
    <property type="match status" value="1"/>
</dbReference>
<protein>
    <recommendedName>
        <fullName evidence="1">DNA (cytosine-5-)-methyltransferase</fullName>
        <ecNumber evidence="1">2.1.1.37</ecNumber>
    </recommendedName>
</protein>
<dbReference type="KEGG" id="mten:GWK48_05270"/>
<evidence type="ECO:0000256" key="5">
    <source>
        <dbReference type="RuleBase" id="RU000416"/>
    </source>
</evidence>
<keyword evidence="2 6" id="KW-0489">Methyltransferase</keyword>
<dbReference type="Proteomes" id="UP000509301">
    <property type="component" value="Chromosome"/>
</dbReference>
<dbReference type="Gene3D" id="3.90.120.10">
    <property type="entry name" value="DNA Methylase, subunit A, domain 2"/>
    <property type="match status" value="1"/>
</dbReference>
<gene>
    <name evidence="6" type="ORF">GWK48_05270</name>
</gene>
<keyword evidence="7" id="KW-1185">Reference proteome</keyword>
<dbReference type="REBASE" id="396183">
    <property type="entry name" value="M.MteRicAORF5270P"/>
</dbReference>
<dbReference type="EC" id="2.1.1.37" evidence="1"/>
<dbReference type="PROSITE" id="PS51679">
    <property type="entry name" value="SAM_MT_C5"/>
    <property type="match status" value="1"/>
</dbReference>
<proteinExistence type="inferred from homology"/>
<dbReference type="OrthoDB" id="5033at2157"/>
<dbReference type="PANTHER" id="PTHR10629:SF52">
    <property type="entry name" value="DNA (CYTOSINE-5)-METHYLTRANSFERASE 1"/>
    <property type="match status" value="1"/>
</dbReference>